<dbReference type="OrthoDB" id="9795538at2"/>
<organism evidence="2 3">
    <name type="scientific">Candidatus Nitrospira nitrosa</name>
    <dbReference type="NCBI Taxonomy" id="1742972"/>
    <lineage>
        <taxon>Bacteria</taxon>
        <taxon>Pseudomonadati</taxon>
        <taxon>Nitrospirota</taxon>
        <taxon>Nitrospiria</taxon>
        <taxon>Nitrospirales</taxon>
        <taxon>Nitrospiraceae</taxon>
        <taxon>Nitrospira</taxon>
    </lineage>
</organism>
<dbReference type="RefSeq" id="WP_090748052.1">
    <property type="nucleotide sequence ID" value="NZ_CZQA01000008.1"/>
</dbReference>
<name>A0A0S4LG09_9BACT</name>
<accession>A0A0S4LG09</accession>
<evidence type="ECO:0000313" key="3">
    <source>
        <dbReference type="Proteomes" id="UP000199032"/>
    </source>
</evidence>
<dbReference type="EMBL" id="CZQA01000008">
    <property type="protein sequence ID" value="CUS35642.1"/>
    <property type="molecule type" value="Genomic_DNA"/>
</dbReference>
<feature type="signal peptide" evidence="1">
    <location>
        <begin position="1"/>
        <end position="24"/>
    </location>
</feature>
<proteinExistence type="predicted"/>
<protein>
    <submittedName>
        <fullName evidence="2">Uncharacterized protein</fullName>
    </submittedName>
</protein>
<dbReference type="Proteomes" id="UP000199032">
    <property type="component" value="Unassembled WGS sequence"/>
</dbReference>
<evidence type="ECO:0000313" key="2">
    <source>
        <dbReference type="EMBL" id="CUS35642.1"/>
    </source>
</evidence>
<reference evidence="2 3" key="1">
    <citation type="submission" date="2015-10" db="EMBL/GenBank/DDBJ databases">
        <authorList>
            <person name="Gilbert D.G."/>
        </authorList>
    </citation>
    <scope>NUCLEOTIDE SEQUENCE [LARGE SCALE GENOMIC DNA]</scope>
    <source>
        <strain evidence="2">COMA1</strain>
    </source>
</reference>
<feature type="chain" id="PRO_5006624010" evidence="1">
    <location>
        <begin position="25"/>
        <end position="111"/>
    </location>
</feature>
<keyword evidence="3" id="KW-1185">Reference proteome</keyword>
<dbReference type="AlphaFoldDB" id="A0A0S4LG09"/>
<dbReference type="STRING" id="1742972.COMA1_20382"/>
<keyword evidence="1" id="KW-0732">Signal</keyword>
<evidence type="ECO:0000256" key="1">
    <source>
        <dbReference type="SAM" id="SignalP"/>
    </source>
</evidence>
<gene>
    <name evidence="2" type="ORF">COMA1_20382</name>
</gene>
<sequence>MKRAVAVFAAVGMLTLGSGLAAFAATDDGSKLMIKSPAAGAKVGSDVEVVYELTKGSQATHAHCFVDGEYQKGWKGTVKGMSPGSHEIKVVAADKDHQTLAAEAAVKVEVQ</sequence>